<proteinExistence type="predicted"/>
<feature type="region of interest" description="Disordered" evidence="1">
    <location>
        <begin position="1"/>
        <end position="24"/>
    </location>
</feature>
<evidence type="ECO:0000313" key="2">
    <source>
        <dbReference type="EMBL" id="SPC89206.1"/>
    </source>
</evidence>
<organism evidence="2">
    <name type="scientific">Fagus sylvatica</name>
    <name type="common">Beechnut</name>
    <dbReference type="NCBI Taxonomy" id="28930"/>
    <lineage>
        <taxon>Eukaryota</taxon>
        <taxon>Viridiplantae</taxon>
        <taxon>Streptophyta</taxon>
        <taxon>Embryophyta</taxon>
        <taxon>Tracheophyta</taxon>
        <taxon>Spermatophyta</taxon>
        <taxon>Magnoliopsida</taxon>
        <taxon>eudicotyledons</taxon>
        <taxon>Gunneridae</taxon>
        <taxon>Pentapetalae</taxon>
        <taxon>rosids</taxon>
        <taxon>fabids</taxon>
        <taxon>Fagales</taxon>
        <taxon>Fagaceae</taxon>
        <taxon>Fagus</taxon>
    </lineage>
</organism>
<reference evidence="2" key="1">
    <citation type="submission" date="2018-02" db="EMBL/GenBank/DDBJ databases">
        <authorList>
            <person name="Cohen D.B."/>
            <person name="Kent A.D."/>
        </authorList>
    </citation>
    <scope>NUCLEOTIDE SEQUENCE</scope>
</reference>
<feature type="compositionally biased region" description="Basic and acidic residues" evidence="1">
    <location>
        <begin position="1"/>
        <end position="13"/>
    </location>
</feature>
<evidence type="ECO:0000256" key="1">
    <source>
        <dbReference type="SAM" id="MobiDB-lite"/>
    </source>
</evidence>
<name>A0A2N9FE99_FAGSY</name>
<sequence>MDPDRGSLRGGRWERKRKLRERDRETELGVRVTVREKEGLEPEIRLKLKHTAVTDEILRSALLRSIVAGAKLRGSLDFLWWWLLRGFAGLELLAMEASRTMGLRGDERELR</sequence>
<dbReference type="EMBL" id="OIVN01001050">
    <property type="protein sequence ID" value="SPC89206.1"/>
    <property type="molecule type" value="Genomic_DNA"/>
</dbReference>
<dbReference type="AlphaFoldDB" id="A0A2N9FE99"/>
<accession>A0A2N9FE99</accession>
<protein>
    <submittedName>
        <fullName evidence="2">Uncharacterized protein</fullName>
    </submittedName>
</protein>
<gene>
    <name evidence="2" type="ORF">FSB_LOCUS17088</name>
</gene>